<dbReference type="InterPro" id="IPR032807">
    <property type="entry name" value="GNVR"/>
</dbReference>
<accession>A0A1V4IGN5</accession>
<dbReference type="InterPro" id="IPR003856">
    <property type="entry name" value="LPS_length_determ_N"/>
</dbReference>
<comment type="caution">
    <text evidence="10">The sequence shown here is derived from an EMBL/GenBank/DDBJ whole genome shotgun (WGS) entry which is preliminary data.</text>
</comment>
<keyword evidence="5 7" id="KW-1133">Transmembrane helix</keyword>
<dbReference type="GO" id="GO:0005886">
    <property type="term" value="C:plasma membrane"/>
    <property type="evidence" value="ECO:0007669"/>
    <property type="project" value="UniProtKB-SubCell"/>
</dbReference>
<evidence type="ECO:0000256" key="7">
    <source>
        <dbReference type="SAM" id="Phobius"/>
    </source>
</evidence>
<evidence type="ECO:0000259" key="8">
    <source>
        <dbReference type="Pfam" id="PF02706"/>
    </source>
</evidence>
<keyword evidence="3" id="KW-1003">Cell membrane</keyword>
<dbReference type="Pfam" id="PF13807">
    <property type="entry name" value="GNVR"/>
    <property type="match status" value="1"/>
</dbReference>
<protein>
    <submittedName>
        <fullName evidence="10">Capsular polysaccharide type 8 biosynthesis protein cap8A</fullName>
    </submittedName>
</protein>
<dbReference type="STRING" id="225345.CLCHR_36330"/>
<keyword evidence="6 7" id="KW-0472">Membrane</keyword>
<dbReference type="PANTHER" id="PTHR32309">
    <property type="entry name" value="TYROSINE-PROTEIN KINASE"/>
    <property type="match status" value="1"/>
</dbReference>
<proteinExistence type="inferred from homology"/>
<dbReference type="InterPro" id="IPR050445">
    <property type="entry name" value="Bact_polysacc_biosynth/exp"/>
</dbReference>
<organism evidence="10 11">
    <name type="scientific">Clostridium chromiireducens</name>
    <dbReference type="NCBI Taxonomy" id="225345"/>
    <lineage>
        <taxon>Bacteria</taxon>
        <taxon>Bacillati</taxon>
        <taxon>Bacillota</taxon>
        <taxon>Clostridia</taxon>
        <taxon>Eubacteriales</taxon>
        <taxon>Clostridiaceae</taxon>
        <taxon>Clostridium</taxon>
    </lineage>
</organism>
<evidence type="ECO:0000256" key="4">
    <source>
        <dbReference type="ARBA" id="ARBA00022692"/>
    </source>
</evidence>
<feature type="transmembrane region" description="Helical" evidence="7">
    <location>
        <begin position="49"/>
        <end position="69"/>
    </location>
</feature>
<dbReference type="Proteomes" id="UP000191056">
    <property type="component" value="Unassembled WGS sequence"/>
</dbReference>
<feature type="domain" description="Polysaccharide chain length determinant N-terminal" evidence="8">
    <location>
        <begin position="36"/>
        <end position="124"/>
    </location>
</feature>
<gene>
    <name evidence="10" type="primary">cap8A_2</name>
    <name evidence="10" type="ORF">CLCHR_36330</name>
</gene>
<comment type="similarity">
    <text evidence="2">Belongs to the CpsC/CapA family.</text>
</comment>
<evidence type="ECO:0000313" key="10">
    <source>
        <dbReference type="EMBL" id="OPJ59161.1"/>
    </source>
</evidence>
<dbReference type="EMBL" id="MZGT01000057">
    <property type="protein sequence ID" value="OPJ59161.1"/>
    <property type="molecule type" value="Genomic_DNA"/>
</dbReference>
<dbReference type="Pfam" id="PF02706">
    <property type="entry name" value="Wzz"/>
    <property type="match status" value="1"/>
</dbReference>
<feature type="domain" description="Tyrosine-protein kinase G-rich" evidence="9">
    <location>
        <begin position="183"/>
        <end position="224"/>
    </location>
</feature>
<keyword evidence="4 7" id="KW-0812">Transmembrane</keyword>
<dbReference type="PANTHER" id="PTHR32309:SF13">
    <property type="entry name" value="FERRIC ENTEROBACTIN TRANSPORT PROTEIN FEPE"/>
    <property type="match status" value="1"/>
</dbReference>
<reference evidence="10 11" key="1">
    <citation type="submission" date="2017-03" db="EMBL/GenBank/DDBJ databases">
        <title>Genome sequence of Clostridium chromiireducens DSM 23318.</title>
        <authorList>
            <person name="Poehlein A."/>
            <person name="Daniel R."/>
        </authorList>
    </citation>
    <scope>NUCLEOTIDE SEQUENCE [LARGE SCALE GENOMIC DNA]</scope>
    <source>
        <strain evidence="10 11">DSM 23318</strain>
    </source>
</reference>
<sequence length="259" mass="29483">MKGAKFTKTIFTFNTMKEKYIVMERLNIMNRDFLKIDEIVNILMKRWKMICLITLISTILSAIISFFVISPKYQANTKVFIGKENNAQGQEQSYNNNDVLMYQKLLKTYAEIIQTTDLIDRAVSSSNLNLQSENILSTLTVVPRADTQILEIGYTNPDKIMARNVVDSVTNEFIRSSKDLIPNGNVKIIESVKIPESPVSPNRKMNIAIAFIIGFMISIGLSFLLEFMNNTFKTREQMEEMLGVPVLGTIPEYSKPQKG</sequence>
<keyword evidence="11" id="KW-1185">Reference proteome</keyword>
<dbReference type="GO" id="GO:0004713">
    <property type="term" value="F:protein tyrosine kinase activity"/>
    <property type="evidence" value="ECO:0007669"/>
    <property type="project" value="TreeGrafter"/>
</dbReference>
<comment type="subcellular location">
    <subcellularLocation>
        <location evidence="1">Cell membrane</location>
        <topology evidence="1">Multi-pass membrane protein</topology>
    </subcellularLocation>
</comment>
<evidence type="ECO:0000256" key="2">
    <source>
        <dbReference type="ARBA" id="ARBA00006683"/>
    </source>
</evidence>
<feature type="transmembrane region" description="Helical" evidence="7">
    <location>
        <begin position="207"/>
        <end position="228"/>
    </location>
</feature>
<evidence type="ECO:0000256" key="1">
    <source>
        <dbReference type="ARBA" id="ARBA00004651"/>
    </source>
</evidence>
<dbReference type="AlphaFoldDB" id="A0A1V4IGN5"/>
<evidence type="ECO:0000259" key="9">
    <source>
        <dbReference type="Pfam" id="PF13807"/>
    </source>
</evidence>
<name>A0A1V4IGN5_9CLOT</name>
<evidence type="ECO:0000256" key="3">
    <source>
        <dbReference type="ARBA" id="ARBA00022475"/>
    </source>
</evidence>
<evidence type="ECO:0000256" key="5">
    <source>
        <dbReference type="ARBA" id="ARBA00022989"/>
    </source>
</evidence>
<evidence type="ECO:0000313" key="11">
    <source>
        <dbReference type="Proteomes" id="UP000191056"/>
    </source>
</evidence>
<evidence type="ECO:0000256" key="6">
    <source>
        <dbReference type="ARBA" id="ARBA00023136"/>
    </source>
</evidence>